<proteinExistence type="predicted"/>
<gene>
    <name evidence="3" type="ORF">K5V21_13345</name>
</gene>
<reference evidence="3 4" key="1">
    <citation type="journal article" date="2021" name="Cell Host Microbe">
        <title>in vivo commensal control of Clostridioides difficile virulence.</title>
        <authorList>
            <person name="Girinathan B.P."/>
            <person name="Dibenedetto N."/>
            <person name="Worley J.N."/>
            <person name="Peltier J."/>
            <person name="Arrieta-Ortiz M.L."/>
            <person name="Rupa Christinal Immanuel S."/>
            <person name="Lavin R."/>
            <person name="Delaney M.L."/>
            <person name="Cummins C."/>
            <person name="Hoffmann M."/>
            <person name="Luo Y."/>
            <person name="Gonzalez-Escalona N."/>
            <person name="Allard M."/>
            <person name="Onderdonk A.B."/>
            <person name="Gerber G.K."/>
            <person name="Sonenshein A.L."/>
            <person name="Baliga N."/>
            <person name="Dupuy B."/>
            <person name="Bry L."/>
        </authorList>
    </citation>
    <scope>NUCLEOTIDE SEQUENCE [LARGE SCALE GENOMIC DNA]</scope>
    <source>
        <strain evidence="3 4">DSM 599</strain>
    </source>
</reference>
<evidence type="ECO:0000313" key="4">
    <source>
        <dbReference type="Proteomes" id="UP001299068"/>
    </source>
</evidence>
<dbReference type="PROSITE" id="PS50965">
    <property type="entry name" value="NERD"/>
    <property type="match status" value="1"/>
</dbReference>
<dbReference type="InterPro" id="IPR011528">
    <property type="entry name" value="NERD"/>
</dbReference>
<sequence>MAILVDVNNIKDKNKENNKFELNKFVSVIAFIISIFIVNLILEIIDTIIDISGFFGEFYDLVTILLALLLTYIYLRRKYISKKHDDKEFINPNKNSDKNLSEVVPEVLSNLDNNNYILKNFSFNSKKDINHIDTLVVNKSGVFVIYIRYDKGRINGNAKENKWILSNGNEDKKINNPIIVVNRQKERLKEYLIELGYNIDVKSIIYYVDNDLELNVRYSLSDVYIFNKISKDNLIEYIESYKGEIKMSSEDLIDIILKIK</sequence>
<keyword evidence="1" id="KW-1133">Transmembrane helix</keyword>
<feature type="domain" description="NERD" evidence="2">
    <location>
        <begin position="96"/>
        <end position="211"/>
    </location>
</feature>
<dbReference type="Proteomes" id="UP001299068">
    <property type="component" value="Unassembled WGS sequence"/>
</dbReference>
<keyword evidence="4" id="KW-1185">Reference proteome</keyword>
<evidence type="ECO:0000256" key="1">
    <source>
        <dbReference type="SAM" id="Phobius"/>
    </source>
</evidence>
<evidence type="ECO:0000259" key="2">
    <source>
        <dbReference type="PROSITE" id="PS50965"/>
    </source>
</evidence>
<dbReference type="RefSeq" id="WP_221861690.1">
    <property type="nucleotide sequence ID" value="NZ_JAIKTU010000011.1"/>
</dbReference>
<accession>A0ABS7L044</accession>
<keyword evidence="1" id="KW-0812">Transmembrane</keyword>
<organism evidence="3 4">
    <name type="scientific">Clostridium sardiniense</name>
    <name type="common">Clostridium absonum</name>
    <dbReference type="NCBI Taxonomy" id="29369"/>
    <lineage>
        <taxon>Bacteria</taxon>
        <taxon>Bacillati</taxon>
        <taxon>Bacillota</taxon>
        <taxon>Clostridia</taxon>
        <taxon>Eubacteriales</taxon>
        <taxon>Clostridiaceae</taxon>
        <taxon>Clostridium</taxon>
    </lineage>
</organism>
<keyword evidence="1" id="KW-0472">Membrane</keyword>
<comment type="caution">
    <text evidence="3">The sequence shown here is derived from an EMBL/GenBank/DDBJ whole genome shotgun (WGS) entry which is preliminary data.</text>
</comment>
<feature type="transmembrane region" description="Helical" evidence="1">
    <location>
        <begin position="25"/>
        <end position="45"/>
    </location>
</feature>
<dbReference type="Pfam" id="PF08378">
    <property type="entry name" value="NERD"/>
    <property type="match status" value="1"/>
</dbReference>
<evidence type="ECO:0000313" key="3">
    <source>
        <dbReference type="EMBL" id="MBY0756433.1"/>
    </source>
</evidence>
<name>A0ABS7L044_CLOSR</name>
<protein>
    <submittedName>
        <fullName evidence="3">NERD domain-containing protein</fullName>
    </submittedName>
</protein>
<feature type="transmembrane region" description="Helical" evidence="1">
    <location>
        <begin position="51"/>
        <end position="75"/>
    </location>
</feature>
<dbReference type="EMBL" id="JAIKTU010000011">
    <property type="protein sequence ID" value="MBY0756433.1"/>
    <property type="molecule type" value="Genomic_DNA"/>
</dbReference>